<accession>A0A8J2MP06</accession>
<organism evidence="3 4">
    <name type="scientific">Cotesia congregata</name>
    <name type="common">Parasitoid wasp</name>
    <name type="synonym">Apanteles congregatus</name>
    <dbReference type="NCBI Taxonomy" id="51543"/>
    <lineage>
        <taxon>Eukaryota</taxon>
        <taxon>Metazoa</taxon>
        <taxon>Ecdysozoa</taxon>
        <taxon>Arthropoda</taxon>
        <taxon>Hexapoda</taxon>
        <taxon>Insecta</taxon>
        <taxon>Pterygota</taxon>
        <taxon>Neoptera</taxon>
        <taxon>Endopterygota</taxon>
        <taxon>Hymenoptera</taxon>
        <taxon>Apocrita</taxon>
        <taxon>Ichneumonoidea</taxon>
        <taxon>Braconidae</taxon>
        <taxon>Microgastrinae</taxon>
        <taxon>Cotesia</taxon>
    </lineage>
</organism>
<dbReference type="Proteomes" id="UP000786811">
    <property type="component" value="Unassembled WGS sequence"/>
</dbReference>
<evidence type="ECO:0000313" key="4">
    <source>
        <dbReference type="Proteomes" id="UP000786811"/>
    </source>
</evidence>
<dbReference type="GO" id="GO:0030163">
    <property type="term" value="P:protein catabolic process"/>
    <property type="evidence" value="ECO:0007669"/>
    <property type="project" value="UniProtKB-ARBA"/>
</dbReference>
<dbReference type="SUPFAM" id="SSF54695">
    <property type="entry name" value="POZ domain"/>
    <property type="match status" value="1"/>
</dbReference>
<dbReference type="InterPro" id="IPR002083">
    <property type="entry name" value="MATH/TRAF_dom"/>
</dbReference>
<dbReference type="PANTHER" id="PTHR24413">
    <property type="entry name" value="SPECKLE-TYPE POZ PROTEIN"/>
    <property type="match status" value="1"/>
</dbReference>
<evidence type="ECO:0000259" key="1">
    <source>
        <dbReference type="PROSITE" id="PS50097"/>
    </source>
</evidence>
<keyword evidence="4" id="KW-1185">Reference proteome</keyword>
<dbReference type="EMBL" id="CAJNRD030001122">
    <property type="protein sequence ID" value="CAG5101211.1"/>
    <property type="molecule type" value="Genomic_DNA"/>
</dbReference>
<dbReference type="InterPro" id="IPR011333">
    <property type="entry name" value="SKP1/BTB/POZ_sf"/>
</dbReference>
<dbReference type="SMART" id="SM00225">
    <property type="entry name" value="BTB"/>
    <property type="match status" value="1"/>
</dbReference>
<dbReference type="Gene3D" id="1.25.40.420">
    <property type="match status" value="1"/>
</dbReference>
<dbReference type="InterPro" id="IPR008974">
    <property type="entry name" value="TRAF-like"/>
</dbReference>
<dbReference type="Pfam" id="PF22486">
    <property type="entry name" value="MATH_2"/>
    <property type="match status" value="1"/>
</dbReference>
<dbReference type="PROSITE" id="PS50097">
    <property type="entry name" value="BTB"/>
    <property type="match status" value="1"/>
</dbReference>
<evidence type="ECO:0000313" key="3">
    <source>
        <dbReference type="EMBL" id="CAG5101211.1"/>
    </source>
</evidence>
<reference evidence="3" key="1">
    <citation type="submission" date="2021-04" db="EMBL/GenBank/DDBJ databases">
        <authorList>
            <person name="Chebbi M.A.C M."/>
        </authorList>
    </citation>
    <scope>NUCLEOTIDE SEQUENCE</scope>
</reference>
<dbReference type="Pfam" id="PF00651">
    <property type="entry name" value="BTB"/>
    <property type="match status" value="1"/>
</dbReference>
<dbReference type="OrthoDB" id="10249567at2759"/>
<comment type="caution">
    <text evidence="3">The sequence shown here is derived from an EMBL/GenBank/DDBJ whole genome shotgun (WGS) entry which is preliminary data.</text>
</comment>
<dbReference type="CDD" id="cd14733">
    <property type="entry name" value="BACK"/>
    <property type="match status" value="1"/>
</dbReference>
<proteinExistence type="predicted"/>
<sequence length="355" mass="41054">MEGGYTFTKKNTLVYEWKIHNITSLMEYKEDQTPVTLTSTNFSIRAKIENQWNIDLYLNNGNPIGEGKDKDALSVYVWNLEENSVKAFVTIYILNNKQEKSNIWQFGEHLFEDGKSWGYNDFVKKERLLDKKYELIPNDILTVCTEITVVDENIQIPVKGSYHYSNYQLVEDFKELYKTRAFSDMVINVGEEKLQAHRIILMTRSPVLASMFNQEMSEKKVNEVVITDISSDTFEKLLEYIYTDEVSDLEEDAAELLEAADKYQLASLKKRCEESLCESLNPENALKMLDLADRFSAPYLMEYVIKCITADAAKIVESEEFKEYEKSNPSLGLRLFKELAVARTCCEAGIRYSTL</sequence>
<dbReference type="InterPro" id="IPR000210">
    <property type="entry name" value="BTB/POZ_dom"/>
</dbReference>
<feature type="domain" description="BTB" evidence="1">
    <location>
        <begin position="183"/>
        <end position="250"/>
    </location>
</feature>
<dbReference type="Gene3D" id="2.60.210.10">
    <property type="entry name" value="Apoptosis, Tumor Necrosis Factor Receptor Associated Protein 2, Chain A"/>
    <property type="match status" value="1"/>
</dbReference>
<dbReference type="AlphaFoldDB" id="A0A8J2MP06"/>
<dbReference type="PROSITE" id="PS50144">
    <property type="entry name" value="MATH"/>
    <property type="match status" value="1"/>
</dbReference>
<dbReference type="Gene3D" id="3.30.710.10">
    <property type="entry name" value="Potassium Channel Kv1.1, Chain A"/>
    <property type="match status" value="1"/>
</dbReference>
<name>A0A8J2MP06_COTCN</name>
<dbReference type="SUPFAM" id="SSF49599">
    <property type="entry name" value="TRAF domain-like"/>
    <property type="match status" value="1"/>
</dbReference>
<protein>
    <submittedName>
        <fullName evidence="3">Similar to spop: Speckle-type POZ protein (Xenopus tropicalis)</fullName>
    </submittedName>
</protein>
<evidence type="ECO:0000259" key="2">
    <source>
        <dbReference type="PROSITE" id="PS50144"/>
    </source>
</evidence>
<gene>
    <name evidence="3" type="ORF">HICCMSTLAB_LOCUS10284</name>
</gene>
<dbReference type="FunFam" id="3.30.710.10:FF:000159">
    <property type="entry name" value="Speckle-type POZ protein B"/>
    <property type="match status" value="1"/>
</dbReference>
<feature type="domain" description="MATH" evidence="2">
    <location>
        <begin position="12"/>
        <end position="147"/>
    </location>
</feature>